<accession>A0A4R2LYZ4</accession>
<protein>
    <submittedName>
        <fullName evidence="5">Glycine hydroxymethyltransferase</fullName>
    </submittedName>
</protein>
<evidence type="ECO:0000256" key="3">
    <source>
        <dbReference type="PIRSR" id="PIRSR000412-50"/>
    </source>
</evidence>
<dbReference type="GO" id="GO:0032259">
    <property type="term" value="P:methylation"/>
    <property type="evidence" value="ECO:0007669"/>
    <property type="project" value="UniProtKB-KW"/>
</dbReference>
<keyword evidence="5" id="KW-0489">Methyltransferase</keyword>
<dbReference type="GO" id="GO:0004372">
    <property type="term" value="F:glycine hydroxymethyltransferase activity"/>
    <property type="evidence" value="ECO:0007669"/>
    <property type="project" value="InterPro"/>
</dbReference>
<dbReference type="Proteomes" id="UP000295106">
    <property type="component" value="Unassembled WGS sequence"/>
</dbReference>
<dbReference type="GO" id="GO:0008168">
    <property type="term" value="F:methyltransferase activity"/>
    <property type="evidence" value="ECO:0007669"/>
    <property type="project" value="UniProtKB-KW"/>
</dbReference>
<dbReference type="InterPro" id="IPR049943">
    <property type="entry name" value="Ser_HO-MeTrfase-like"/>
</dbReference>
<dbReference type="GO" id="GO:0005737">
    <property type="term" value="C:cytoplasm"/>
    <property type="evidence" value="ECO:0007669"/>
    <property type="project" value="TreeGrafter"/>
</dbReference>
<dbReference type="PIRSF" id="PIRSF000412">
    <property type="entry name" value="SHMT"/>
    <property type="match status" value="1"/>
</dbReference>
<keyword evidence="2 3" id="KW-0663">Pyridoxal phosphate</keyword>
<dbReference type="RefSeq" id="WP_132649331.1">
    <property type="nucleotide sequence ID" value="NZ_CP181386.1"/>
</dbReference>
<dbReference type="PANTHER" id="PTHR11680:SF35">
    <property type="entry name" value="SERINE HYDROXYMETHYLTRANSFERASE 1"/>
    <property type="match status" value="1"/>
</dbReference>
<comment type="cofactor">
    <cofactor evidence="1 3">
        <name>pyridoxal 5'-phosphate</name>
        <dbReference type="ChEBI" id="CHEBI:597326"/>
    </cofactor>
</comment>
<dbReference type="InterPro" id="IPR001085">
    <property type="entry name" value="Ser_HO-MeTrfase"/>
</dbReference>
<dbReference type="GeneID" id="99682642"/>
<name>A0A4R2LYZ4_RUBGE</name>
<dbReference type="GO" id="GO:0019264">
    <property type="term" value="P:glycine biosynthetic process from serine"/>
    <property type="evidence" value="ECO:0007669"/>
    <property type="project" value="InterPro"/>
</dbReference>
<evidence type="ECO:0000313" key="5">
    <source>
        <dbReference type="EMBL" id="TCO98789.1"/>
    </source>
</evidence>
<dbReference type="InterPro" id="IPR015422">
    <property type="entry name" value="PyrdxlP-dep_Trfase_small"/>
</dbReference>
<reference evidence="5 6" key="1">
    <citation type="submission" date="2019-03" db="EMBL/GenBank/DDBJ databases">
        <title>Genomic Encyclopedia of Type Strains, Phase IV (KMG-IV): sequencing the most valuable type-strain genomes for metagenomic binning, comparative biology and taxonomic classification.</title>
        <authorList>
            <person name="Goeker M."/>
        </authorList>
    </citation>
    <scope>NUCLEOTIDE SEQUENCE [LARGE SCALE GENOMIC DNA]</scope>
    <source>
        <strain evidence="5 6">DSM 1709</strain>
    </source>
</reference>
<evidence type="ECO:0000256" key="1">
    <source>
        <dbReference type="ARBA" id="ARBA00001933"/>
    </source>
</evidence>
<evidence type="ECO:0000313" key="6">
    <source>
        <dbReference type="Proteomes" id="UP000295106"/>
    </source>
</evidence>
<dbReference type="SUPFAM" id="SSF53383">
    <property type="entry name" value="PLP-dependent transferases"/>
    <property type="match status" value="1"/>
</dbReference>
<feature type="domain" description="Serine hydroxymethyltransferase-like" evidence="4">
    <location>
        <begin position="34"/>
        <end position="407"/>
    </location>
</feature>
<feature type="modified residue" description="N6-(pyridoxal phosphate)lysine" evidence="3">
    <location>
        <position position="252"/>
    </location>
</feature>
<dbReference type="GO" id="GO:0035999">
    <property type="term" value="P:tetrahydrofolate interconversion"/>
    <property type="evidence" value="ECO:0007669"/>
    <property type="project" value="InterPro"/>
</dbReference>
<dbReference type="Gene3D" id="3.40.640.10">
    <property type="entry name" value="Type I PLP-dependent aspartate aminotransferase-like (Major domain)"/>
    <property type="match status" value="1"/>
</dbReference>
<evidence type="ECO:0000256" key="2">
    <source>
        <dbReference type="ARBA" id="ARBA00022898"/>
    </source>
</evidence>
<dbReference type="InterPro" id="IPR015421">
    <property type="entry name" value="PyrdxlP-dep_Trfase_major"/>
</dbReference>
<dbReference type="EMBL" id="SLXD01000016">
    <property type="protein sequence ID" value="TCO98789.1"/>
    <property type="molecule type" value="Genomic_DNA"/>
</dbReference>
<dbReference type="AlphaFoldDB" id="A0A4R2LYZ4"/>
<dbReference type="PANTHER" id="PTHR11680">
    <property type="entry name" value="SERINE HYDROXYMETHYLTRANSFERASE"/>
    <property type="match status" value="1"/>
</dbReference>
<dbReference type="InterPro" id="IPR039429">
    <property type="entry name" value="SHMT-like_dom"/>
</dbReference>
<keyword evidence="5" id="KW-0808">Transferase</keyword>
<dbReference type="InterPro" id="IPR015424">
    <property type="entry name" value="PyrdxlP-dep_Trfase"/>
</dbReference>
<dbReference type="GO" id="GO:0030170">
    <property type="term" value="F:pyridoxal phosphate binding"/>
    <property type="evidence" value="ECO:0007669"/>
    <property type="project" value="InterPro"/>
</dbReference>
<organism evidence="5 6">
    <name type="scientific">Rubrivivax gelatinosus</name>
    <name type="common">Rhodocyclus gelatinosus</name>
    <name type="synonym">Rhodopseudomonas gelatinosa</name>
    <dbReference type="NCBI Taxonomy" id="28068"/>
    <lineage>
        <taxon>Bacteria</taxon>
        <taxon>Pseudomonadati</taxon>
        <taxon>Pseudomonadota</taxon>
        <taxon>Betaproteobacteria</taxon>
        <taxon>Burkholderiales</taxon>
        <taxon>Sphaerotilaceae</taxon>
        <taxon>Rubrivivax</taxon>
    </lineage>
</organism>
<gene>
    <name evidence="5" type="ORF">EV684_11650</name>
</gene>
<dbReference type="Gene3D" id="3.90.1150.10">
    <property type="entry name" value="Aspartate Aminotransferase, domain 1"/>
    <property type="match status" value="1"/>
</dbReference>
<comment type="caution">
    <text evidence="5">The sequence shown here is derived from an EMBL/GenBank/DDBJ whole genome shotgun (WGS) entry which is preliminary data.</text>
</comment>
<evidence type="ECO:0000259" key="4">
    <source>
        <dbReference type="Pfam" id="PF00464"/>
    </source>
</evidence>
<sequence>MLQRRAWVPTRCENLVQALAASTAAATSDATAAEITRLVAENRRIHDEDGINLNPASNVMNPKAEALLAAGLGPRASLGWPGDKVEMGLQAIERIEVVAAELAAEVFGAHFAEVRVASGALANLYVFMATCQPGDTIIAPPAEIGGHVTHHAAGAAGLYGLKTVPAPVHADGYTVDVDALRTLAHELKPALITLGGSLNLFVHPVAAVRGIADEVGATLMFDAAHLSGMIAGGAWPNPLAQGADVMTMSTYKSLGGPPGGLVVGNAPELFERIDAIAYPGLTANFDAGKTAALALGLLDWKDYGREYAATMQATAKALAEALAAAGLPVFARERGMTSSHQFAVEAARWGGGQAASRRLERARLLACGIGLPTARVAAIDGDANGLRLGVPEIVRLGFSPWHMADLGALIVRALQGEPEAVAPEVTALRRRVANGALRFVRA</sequence>
<proteinExistence type="predicted"/>
<dbReference type="OrthoDB" id="9019276at2"/>
<dbReference type="Pfam" id="PF00464">
    <property type="entry name" value="SHMT"/>
    <property type="match status" value="1"/>
</dbReference>